<proteinExistence type="inferred from homology"/>
<protein>
    <recommendedName>
        <fullName evidence="16">Iduronate 2-sulfatase</fullName>
        <ecNumber evidence="15">3.1.6.13</ecNumber>
    </recommendedName>
    <alternativeName>
        <fullName evidence="17">Alpha-L-iduronate sulfate sulfatase</fullName>
    </alternativeName>
</protein>
<dbReference type="GO" id="GO:0004423">
    <property type="term" value="F:iduronate-2-sulfatase activity"/>
    <property type="evidence" value="ECO:0007669"/>
    <property type="project" value="UniProtKB-EC"/>
</dbReference>
<keyword evidence="21" id="KW-1185">Reference proteome</keyword>
<dbReference type="SUPFAM" id="SSF53649">
    <property type="entry name" value="Alkaline phosphatase-like"/>
    <property type="match status" value="1"/>
</dbReference>
<evidence type="ECO:0000256" key="13">
    <source>
        <dbReference type="ARBA" id="ARBA00056350"/>
    </source>
</evidence>
<reference evidence="20 21" key="1">
    <citation type="submission" date="2024-04" db="EMBL/GenBank/DDBJ databases">
        <authorList>
            <consortium name="Genoscope - CEA"/>
            <person name="William W."/>
        </authorList>
    </citation>
    <scope>NUCLEOTIDE SEQUENCE [LARGE SCALE GENOMIC DNA]</scope>
</reference>
<dbReference type="GO" id="GO:0043202">
    <property type="term" value="C:lysosomal lumen"/>
    <property type="evidence" value="ECO:0007669"/>
    <property type="project" value="UniProtKB-ARBA"/>
</dbReference>
<dbReference type="PANTHER" id="PTHR45953">
    <property type="entry name" value="IDURONATE 2-SULFATASE"/>
    <property type="match status" value="1"/>
</dbReference>
<keyword evidence="7" id="KW-0106">Calcium</keyword>
<evidence type="ECO:0000256" key="8">
    <source>
        <dbReference type="ARBA" id="ARBA00023145"/>
    </source>
</evidence>
<keyword evidence="10" id="KW-0325">Glycoprotein</keyword>
<dbReference type="AlphaFoldDB" id="A0AAV2H9V7"/>
<comment type="cofactor">
    <cofactor evidence="1">
        <name>Ca(2+)</name>
        <dbReference type="ChEBI" id="CHEBI:29108"/>
    </cofactor>
</comment>
<evidence type="ECO:0000256" key="5">
    <source>
        <dbReference type="ARBA" id="ARBA00022729"/>
    </source>
</evidence>
<keyword evidence="11" id="KW-0458">Lysosome</keyword>
<dbReference type="FunFam" id="3.40.720.10:FF:000027">
    <property type="entry name" value="iduronate 2-sulfatase"/>
    <property type="match status" value="1"/>
</dbReference>
<evidence type="ECO:0000256" key="6">
    <source>
        <dbReference type="ARBA" id="ARBA00022801"/>
    </source>
</evidence>
<dbReference type="EMBL" id="CAXITT010000059">
    <property type="protein sequence ID" value="CAL1529967.1"/>
    <property type="molecule type" value="Genomic_DNA"/>
</dbReference>
<dbReference type="Pfam" id="PF00884">
    <property type="entry name" value="Sulfatase"/>
    <property type="match status" value="1"/>
</dbReference>
<comment type="catalytic activity">
    <reaction evidence="12">
        <text>Hydrolysis of the 2-sulfate groups of the L-iduronate 2-sulfate units of dermatan sulfate, heparan sulfate and heparin.</text>
        <dbReference type="EC" id="3.1.6.13"/>
    </reaction>
</comment>
<evidence type="ECO:0000256" key="16">
    <source>
        <dbReference type="ARBA" id="ARBA00068336"/>
    </source>
</evidence>
<name>A0AAV2H9V7_LYMST</name>
<sequence length="668" mass="76008">MECDILKKYSIIFIFAYFGTTVALLKPNVLFVVVDDLRPTLGCYGESILHTPNVDNLATKSVLFEQAYVQQAICGPSRVSFLTSRRPDTTRLYDFYSYWRVHAGNFTTLPQHFKENGYVTQSVGKVFHPDLASNFSDDSPYSWTNTPYHPSTEKYKMAKVCPNSDGTLGMNIVCPVEVDKMPEGTLPDIQSAEFAIEFLKNMSQLKQPFFLGLGFQKPHIPLKYPREFLDLYPMSKIKLAKYNTYPLRLPLVAWNPWTDLRERDDVQKLNISFPFGPVPDDYQLLMRQSYYAATSYMDSQLGKVLSALEQYGHADNTIISFIGDHGWALGEHQEWSKYSVFDVAARVPFILYVPGVTHSKASETERMFPFISPLSDDSTINLRQEQNSNQYFKQKIFDQEISLNIDAEENSVLQETSETFFKKGPLLDRVFEKSASEVRFSVDSEINPLGYRSSALVELVDLFPTLAELAGLPVLPQCPENPFDTWLCTEGTSLLPLIKNITRGGEAQGKFASSDVIKNSSSAKTIDVKAEGELQFQTSVAMTTSHLAQNCNQTAVPFYSEFHWKKAVFSQYPRPSVEPRDDSDKPHLKDIRIMGYSMWTPDFHYTEWVGFDPSNYTIQWQELYGTELYLRSLDPYEIDNVALYVECADLVKGLSKQLHSGWRAALPS</sequence>
<comment type="subcellular location">
    <subcellularLocation>
        <location evidence="2">Lysosome</location>
    </subcellularLocation>
</comment>
<feature type="transmembrane region" description="Helical" evidence="18">
    <location>
        <begin position="12"/>
        <end position="34"/>
    </location>
</feature>
<comment type="function">
    <text evidence="13">Lysosomal enzyme involved in the degradation pathway of dermatan sulfate and heparan sulfate.</text>
</comment>
<dbReference type="InterPro" id="IPR000917">
    <property type="entry name" value="Sulfatase_N"/>
</dbReference>
<evidence type="ECO:0000256" key="3">
    <source>
        <dbReference type="ARBA" id="ARBA00008779"/>
    </source>
</evidence>
<keyword evidence="18" id="KW-1133">Transmembrane helix</keyword>
<dbReference type="InterPro" id="IPR024607">
    <property type="entry name" value="Sulfatase_CS"/>
</dbReference>
<keyword evidence="6" id="KW-0378">Hydrolase</keyword>
<keyword evidence="4" id="KW-0479">Metal-binding</keyword>
<keyword evidence="5" id="KW-0732">Signal</keyword>
<comment type="similarity">
    <text evidence="3">Belongs to the sulfatase family.</text>
</comment>
<evidence type="ECO:0000256" key="18">
    <source>
        <dbReference type="SAM" id="Phobius"/>
    </source>
</evidence>
<dbReference type="PROSITE" id="PS00149">
    <property type="entry name" value="SULFATASE_2"/>
    <property type="match status" value="1"/>
</dbReference>
<dbReference type="GO" id="GO:1901136">
    <property type="term" value="P:carbohydrate derivative catabolic process"/>
    <property type="evidence" value="ECO:0007669"/>
    <property type="project" value="UniProtKB-ARBA"/>
</dbReference>
<evidence type="ECO:0000256" key="17">
    <source>
        <dbReference type="ARBA" id="ARBA00081076"/>
    </source>
</evidence>
<evidence type="ECO:0000256" key="10">
    <source>
        <dbReference type="ARBA" id="ARBA00023180"/>
    </source>
</evidence>
<dbReference type="Gene3D" id="3.40.720.10">
    <property type="entry name" value="Alkaline Phosphatase, subunit A"/>
    <property type="match status" value="2"/>
</dbReference>
<comment type="caution">
    <text evidence="20">The sequence shown here is derived from an EMBL/GenBank/DDBJ whole genome shotgun (WGS) entry which is preliminary data.</text>
</comment>
<evidence type="ECO:0000256" key="1">
    <source>
        <dbReference type="ARBA" id="ARBA00001913"/>
    </source>
</evidence>
<comment type="subunit">
    <text evidence="14">Monomer. The 58-kDa mature form is composed of two chains resulting from proteolitic processing, the 42-kDa chain and the 14-kDa chain that remain stably associated and form the 58-kDa intermediate form which is enzymatically active.</text>
</comment>
<feature type="domain" description="Sulfatase N-terminal" evidence="19">
    <location>
        <begin position="27"/>
        <end position="363"/>
    </location>
</feature>
<dbReference type="InterPro" id="IPR017850">
    <property type="entry name" value="Alkaline_phosphatase_core_sf"/>
</dbReference>
<organism evidence="20 21">
    <name type="scientific">Lymnaea stagnalis</name>
    <name type="common">Great pond snail</name>
    <name type="synonym">Helix stagnalis</name>
    <dbReference type="NCBI Taxonomy" id="6523"/>
    <lineage>
        <taxon>Eukaryota</taxon>
        <taxon>Metazoa</taxon>
        <taxon>Spiralia</taxon>
        <taxon>Lophotrochozoa</taxon>
        <taxon>Mollusca</taxon>
        <taxon>Gastropoda</taxon>
        <taxon>Heterobranchia</taxon>
        <taxon>Euthyneura</taxon>
        <taxon>Panpulmonata</taxon>
        <taxon>Hygrophila</taxon>
        <taxon>Lymnaeoidea</taxon>
        <taxon>Lymnaeidae</taxon>
        <taxon>Lymnaea</taxon>
    </lineage>
</organism>
<evidence type="ECO:0000256" key="15">
    <source>
        <dbReference type="ARBA" id="ARBA00066413"/>
    </source>
</evidence>
<keyword evidence="9" id="KW-1015">Disulfide bond</keyword>
<evidence type="ECO:0000256" key="14">
    <source>
        <dbReference type="ARBA" id="ARBA00062513"/>
    </source>
</evidence>
<dbReference type="Proteomes" id="UP001497497">
    <property type="component" value="Unassembled WGS sequence"/>
</dbReference>
<evidence type="ECO:0000256" key="9">
    <source>
        <dbReference type="ARBA" id="ARBA00023157"/>
    </source>
</evidence>
<dbReference type="GO" id="GO:0046872">
    <property type="term" value="F:metal ion binding"/>
    <property type="evidence" value="ECO:0007669"/>
    <property type="project" value="UniProtKB-KW"/>
</dbReference>
<dbReference type="PANTHER" id="PTHR45953:SF1">
    <property type="entry name" value="IDURONATE 2-SULFATASE"/>
    <property type="match status" value="1"/>
</dbReference>
<evidence type="ECO:0000313" key="20">
    <source>
        <dbReference type="EMBL" id="CAL1529967.1"/>
    </source>
</evidence>
<dbReference type="InterPro" id="IPR035874">
    <property type="entry name" value="IDS"/>
</dbReference>
<evidence type="ECO:0000256" key="7">
    <source>
        <dbReference type="ARBA" id="ARBA00022837"/>
    </source>
</evidence>
<dbReference type="CDD" id="cd16030">
    <property type="entry name" value="iduronate-2-sulfatase"/>
    <property type="match status" value="1"/>
</dbReference>
<keyword evidence="18" id="KW-0472">Membrane</keyword>
<evidence type="ECO:0000256" key="2">
    <source>
        <dbReference type="ARBA" id="ARBA00004371"/>
    </source>
</evidence>
<keyword evidence="8" id="KW-0865">Zymogen</keyword>
<gene>
    <name evidence="20" type="ORF">GSLYS_00004100001</name>
</gene>
<keyword evidence="18" id="KW-0812">Transmembrane</keyword>
<evidence type="ECO:0000259" key="19">
    <source>
        <dbReference type="Pfam" id="PF00884"/>
    </source>
</evidence>
<evidence type="ECO:0000313" key="21">
    <source>
        <dbReference type="Proteomes" id="UP001497497"/>
    </source>
</evidence>
<evidence type="ECO:0000256" key="11">
    <source>
        <dbReference type="ARBA" id="ARBA00023228"/>
    </source>
</evidence>
<accession>A0AAV2H9V7</accession>
<dbReference type="EC" id="3.1.6.13" evidence="15"/>
<evidence type="ECO:0000256" key="4">
    <source>
        <dbReference type="ARBA" id="ARBA00022723"/>
    </source>
</evidence>
<evidence type="ECO:0000256" key="12">
    <source>
        <dbReference type="ARBA" id="ARBA00050460"/>
    </source>
</evidence>